<dbReference type="CDD" id="cd04301">
    <property type="entry name" value="NAT_SF"/>
    <property type="match status" value="1"/>
</dbReference>
<dbReference type="Gene3D" id="3.40.630.30">
    <property type="match status" value="1"/>
</dbReference>
<keyword evidence="1" id="KW-0808">Transferase</keyword>
<name>A0A6J7EEJ3_9ZZZZ</name>
<dbReference type="GO" id="GO:0016747">
    <property type="term" value="F:acyltransferase activity, transferring groups other than amino-acyl groups"/>
    <property type="evidence" value="ECO:0007669"/>
    <property type="project" value="InterPro"/>
</dbReference>
<dbReference type="InterPro" id="IPR050832">
    <property type="entry name" value="Bact_Acetyltransf"/>
</dbReference>
<evidence type="ECO:0000256" key="1">
    <source>
        <dbReference type="ARBA" id="ARBA00022679"/>
    </source>
</evidence>
<evidence type="ECO:0000259" key="3">
    <source>
        <dbReference type="PROSITE" id="PS51186"/>
    </source>
</evidence>
<dbReference type="PANTHER" id="PTHR43877">
    <property type="entry name" value="AMINOALKYLPHOSPHONATE N-ACETYLTRANSFERASE-RELATED-RELATED"/>
    <property type="match status" value="1"/>
</dbReference>
<protein>
    <submittedName>
        <fullName evidence="4">Unannotated protein</fullName>
    </submittedName>
</protein>
<dbReference type="PANTHER" id="PTHR43877:SF2">
    <property type="entry name" value="AMINOALKYLPHOSPHONATE N-ACETYLTRANSFERASE-RELATED"/>
    <property type="match status" value="1"/>
</dbReference>
<organism evidence="4">
    <name type="scientific">freshwater metagenome</name>
    <dbReference type="NCBI Taxonomy" id="449393"/>
    <lineage>
        <taxon>unclassified sequences</taxon>
        <taxon>metagenomes</taxon>
        <taxon>ecological metagenomes</taxon>
    </lineage>
</organism>
<evidence type="ECO:0000313" key="4">
    <source>
        <dbReference type="EMBL" id="CAB4879690.1"/>
    </source>
</evidence>
<dbReference type="SUPFAM" id="SSF55729">
    <property type="entry name" value="Acyl-CoA N-acyltransferases (Nat)"/>
    <property type="match status" value="1"/>
</dbReference>
<dbReference type="EMBL" id="CAFBLU010000025">
    <property type="protein sequence ID" value="CAB4879690.1"/>
    <property type="molecule type" value="Genomic_DNA"/>
</dbReference>
<gene>
    <name evidence="4" type="ORF">UFOPK3444_01281</name>
</gene>
<dbReference type="InterPro" id="IPR016181">
    <property type="entry name" value="Acyl_CoA_acyltransferase"/>
</dbReference>
<dbReference type="AlphaFoldDB" id="A0A6J7EEJ3"/>
<reference evidence="4" key="1">
    <citation type="submission" date="2020-05" db="EMBL/GenBank/DDBJ databases">
        <authorList>
            <person name="Chiriac C."/>
            <person name="Salcher M."/>
            <person name="Ghai R."/>
            <person name="Kavagutti S V."/>
        </authorList>
    </citation>
    <scope>NUCLEOTIDE SEQUENCE</scope>
</reference>
<dbReference type="PROSITE" id="PS51186">
    <property type="entry name" value="GNAT"/>
    <property type="match status" value="1"/>
</dbReference>
<dbReference type="InterPro" id="IPR000182">
    <property type="entry name" value="GNAT_dom"/>
</dbReference>
<evidence type="ECO:0000256" key="2">
    <source>
        <dbReference type="ARBA" id="ARBA00023315"/>
    </source>
</evidence>
<proteinExistence type="predicted"/>
<keyword evidence="2" id="KW-0012">Acyltransferase</keyword>
<dbReference type="Pfam" id="PF00583">
    <property type="entry name" value="Acetyltransf_1"/>
    <property type="match status" value="1"/>
</dbReference>
<feature type="domain" description="N-acetyltransferase" evidence="3">
    <location>
        <begin position="3"/>
        <end position="155"/>
    </location>
</feature>
<accession>A0A6J7EEJ3</accession>
<sequence length="159" mass="17857">MSVRVWRAEPHEAETVARLLVAFRDSFGRDWPSDNAFLAGVEKLILNVDTDLLLAAPNDDSPPTGVCQLRFRFGIWHAATDCWLEDLYVEPASRRTGVAKALVEFAVQQAQARGCRRMELDVSDVNEPAIALYQSLGFGYKSEPNKDFLMRLTLPDSQD</sequence>